<dbReference type="AlphaFoldDB" id="A0A2T4UJ22"/>
<proteinExistence type="predicted"/>
<dbReference type="Gene3D" id="3.30.300.20">
    <property type="match status" value="1"/>
</dbReference>
<protein>
    <submittedName>
        <fullName evidence="3">Protein jag</fullName>
    </submittedName>
</protein>
<name>A0A2T4UJ22_9ACTN</name>
<feature type="region of interest" description="Disordered" evidence="1">
    <location>
        <begin position="160"/>
        <end position="182"/>
    </location>
</feature>
<gene>
    <name evidence="3" type="ORF">C7Y72_05985</name>
</gene>
<dbReference type="Proteomes" id="UP000240739">
    <property type="component" value="Unassembled WGS sequence"/>
</dbReference>
<evidence type="ECO:0000313" key="4">
    <source>
        <dbReference type="Proteomes" id="UP000240739"/>
    </source>
</evidence>
<feature type="compositionally biased region" description="Basic and acidic residues" evidence="1">
    <location>
        <begin position="160"/>
        <end position="175"/>
    </location>
</feature>
<dbReference type="InterPro" id="IPR001374">
    <property type="entry name" value="R3H_dom"/>
</dbReference>
<dbReference type="InterPro" id="IPR036867">
    <property type="entry name" value="R3H_dom_sf"/>
</dbReference>
<dbReference type="PANTHER" id="PTHR35800">
    <property type="entry name" value="PROTEIN JAG"/>
    <property type="match status" value="1"/>
</dbReference>
<sequence length="182" mass="19762">MGCRRGPAAAAAQEEEEDGTPQVTDRTLPGADEQDALLDLLEEVADALDLDAEIEVAVDADGETLVGTLHGEDLGLFIGRHGQTIDAVQHLAVRTLAALKDQPRRVVVDAEGYRARRQEALERQADEAAAEALEHERPVALDPMTASERKLVHNYLAERGDVETYSEGREPERHLVVAPAKS</sequence>
<keyword evidence="4" id="KW-1185">Reference proteome</keyword>
<dbReference type="InterPro" id="IPR039247">
    <property type="entry name" value="KhpB"/>
</dbReference>
<comment type="caution">
    <text evidence="3">The sequence shown here is derived from an EMBL/GenBank/DDBJ whole genome shotgun (WGS) entry which is preliminary data.</text>
</comment>
<dbReference type="InterPro" id="IPR034079">
    <property type="entry name" value="R3H_KhpB"/>
</dbReference>
<dbReference type="Gene3D" id="3.30.1370.50">
    <property type="entry name" value="R3H-like domain"/>
    <property type="match status" value="1"/>
</dbReference>
<feature type="region of interest" description="Disordered" evidence="1">
    <location>
        <begin position="1"/>
        <end position="29"/>
    </location>
</feature>
<dbReference type="EMBL" id="PYYB01000001">
    <property type="protein sequence ID" value="PTL59232.1"/>
    <property type="molecule type" value="Genomic_DNA"/>
</dbReference>
<feature type="domain" description="R3H" evidence="2">
    <location>
        <begin position="115"/>
        <end position="181"/>
    </location>
</feature>
<organism evidence="3 4">
    <name type="scientific">Paraconexibacter algicola</name>
    <dbReference type="NCBI Taxonomy" id="2133960"/>
    <lineage>
        <taxon>Bacteria</taxon>
        <taxon>Bacillati</taxon>
        <taxon>Actinomycetota</taxon>
        <taxon>Thermoleophilia</taxon>
        <taxon>Solirubrobacterales</taxon>
        <taxon>Paraconexibacteraceae</taxon>
        <taxon>Paraconexibacter</taxon>
    </lineage>
</organism>
<reference evidence="3 4" key="1">
    <citation type="submission" date="2018-03" db="EMBL/GenBank/DDBJ databases">
        <title>Aquarubrobacter algicola gen. nov., sp. nov., a novel actinobacterium isolated from shallow eutrophic lake during the end of cyanobacterial harmful algal blooms.</title>
        <authorList>
            <person name="Chun S.J."/>
        </authorList>
    </citation>
    <scope>NUCLEOTIDE SEQUENCE [LARGE SCALE GENOMIC DNA]</scope>
    <source>
        <strain evidence="3 4">Seoho-28</strain>
    </source>
</reference>
<dbReference type="GO" id="GO:0003723">
    <property type="term" value="F:RNA binding"/>
    <property type="evidence" value="ECO:0007669"/>
    <property type="project" value="InterPro"/>
</dbReference>
<evidence type="ECO:0000313" key="3">
    <source>
        <dbReference type="EMBL" id="PTL59232.1"/>
    </source>
</evidence>
<evidence type="ECO:0000259" key="2">
    <source>
        <dbReference type="PROSITE" id="PS51061"/>
    </source>
</evidence>
<dbReference type="SMART" id="SM00393">
    <property type="entry name" value="R3H"/>
    <property type="match status" value="1"/>
</dbReference>
<dbReference type="CDD" id="cd02414">
    <property type="entry name" value="KH-II_Jag"/>
    <property type="match status" value="1"/>
</dbReference>
<dbReference type="Pfam" id="PF13083">
    <property type="entry name" value="KH_KhpA-B"/>
    <property type="match status" value="1"/>
</dbReference>
<accession>A0A2T4UJ22</accession>
<evidence type="ECO:0000256" key="1">
    <source>
        <dbReference type="SAM" id="MobiDB-lite"/>
    </source>
</evidence>
<dbReference type="PROSITE" id="PS51061">
    <property type="entry name" value="R3H"/>
    <property type="match status" value="1"/>
</dbReference>
<dbReference type="Pfam" id="PF01424">
    <property type="entry name" value="R3H"/>
    <property type="match status" value="1"/>
</dbReference>
<dbReference type="CDD" id="cd02644">
    <property type="entry name" value="R3H_jag"/>
    <property type="match status" value="1"/>
</dbReference>
<dbReference type="InterPro" id="IPR038008">
    <property type="entry name" value="Jag_KH"/>
</dbReference>
<dbReference type="SUPFAM" id="SSF82708">
    <property type="entry name" value="R3H domain"/>
    <property type="match status" value="1"/>
</dbReference>
<dbReference type="InterPro" id="IPR015946">
    <property type="entry name" value="KH_dom-like_a/b"/>
</dbReference>
<dbReference type="PANTHER" id="PTHR35800:SF1">
    <property type="entry name" value="RNA-BINDING PROTEIN KHPB"/>
    <property type="match status" value="1"/>
</dbReference>